<dbReference type="PANTHER" id="PTHR15641:SF1">
    <property type="entry name" value="ELONGATOR COMPLEX PROTEIN 5"/>
    <property type="match status" value="1"/>
</dbReference>
<dbReference type="GO" id="GO:0033588">
    <property type="term" value="C:elongator holoenzyme complex"/>
    <property type="evidence" value="ECO:0007669"/>
    <property type="project" value="InterPro"/>
</dbReference>
<reference evidence="9" key="1">
    <citation type="submission" date="2024-06" db="EMBL/GenBank/DDBJ databases">
        <authorList>
            <person name="Liu X."/>
            <person name="Lenzi L."/>
            <person name="Haldenby T S."/>
            <person name="Uol C."/>
        </authorList>
    </citation>
    <scope>NUCLEOTIDE SEQUENCE</scope>
</reference>
<dbReference type="GO" id="GO:0005829">
    <property type="term" value="C:cytosol"/>
    <property type="evidence" value="ECO:0007669"/>
    <property type="project" value="TreeGrafter"/>
</dbReference>
<evidence type="ECO:0000256" key="4">
    <source>
        <dbReference type="ARBA" id="ARBA00009567"/>
    </source>
</evidence>
<keyword evidence="6" id="KW-0963">Cytoplasm</keyword>
<protein>
    <recommendedName>
        <fullName evidence="5">Elongator complex protein 5</fullName>
    </recommendedName>
</protein>
<proteinExistence type="inferred from homology"/>
<dbReference type="PANTHER" id="PTHR15641">
    <property type="entry name" value="ELONGATOR COMPLEX PROTEIN 5"/>
    <property type="match status" value="1"/>
</dbReference>
<organism evidence="9 10">
    <name type="scientific">Calicophoron daubneyi</name>
    <name type="common">Rumen fluke</name>
    <name type="synonym">Paramphistomum daubneyi</name>
    <dbReference type="NCBI Taxonomy" id="300641"/>
    <lineage>
        <taxon>Eukaryota</taxon>
        <taxon>Metazoa</taxon>
        <taxon>Spiralia</taxon>
        <taxon>Lophotrochozoa</taxon>
        <taxon>Platyhelminthes</taxon>
        <taxon>Trematoda</taxon>
        <taxon>Digenea</taxon>
        <taxon>Plagiorchiida</taxon>
        <taxon>Pronocephalata</taxon>
        <taxon>Paramphistomoidea</taxon>
        <taxon>Paramphistomidae</taxon>
        <taxon>Calicophoron</taxon>
    </lineage>
</organism>
<dbReference type="EMBL" id="CAXLJL010000711">
    <property type="protein sequence ID" value="CAL5140344.1"/>
    <property type="molecule type" value="Genomic_DNA"/>
</dbReference>
<keyword evidence="7" id="KW-0819">tRNA processing</keyword>
<evidence type="ECO:0000256" key="8">
    <source>
        <dbReference type="ARBA" id="ARBA00023242"/>
    </source>
</evidence>
<evidence type="ECO:0000256" key="3">
    <source>
        <dbReference type="ARBA" id="ARBA00005043"/>
    </source>
</evidence>
<evidence type="ECO:0000313" key="9">
    <source>
        <dbReference type="EMBL" id="CAL5140344.1"/>
    </source>
</evidence>
<dbReference type="InterPro" id="IPR019519">
    <property type="entry name" value="Elp5"/>
</dbReference>
<comment type="pathway">
    <text evidence="3">tRNA modification; 5-methoxycarbonylmethyl-2-thiouridine-tRNA biosynthesis.</text>
</comment>
<evidence type="ECO:0000256" key="7">
    <source>
        <dbReference type="ARBA" id="ARBA00022694"/>
    </source>
</evidence>
<evidence type="ECO:0000313" key="10">
    <source>
        <dbReference type="Proteomes" id="UP001497525"/>
    </source>
</evidence>
<keyword evidence="8" id="KW-0539">Nucleus</keyword>
<gene>
    <name evidence="9" type="ORF">CDAUBV1_LOCUS15674</name>
</gene>
<dbReference type="GO" id="GO:0005634">
    <property type="term" value="C:nucleus"/>
    <property type="evidence" value="ECO:0007669"/>
    <property type="project" value="UniProtKB-SubCell"/>
</dbReference>
<dbReference type="AlphaFoldDB" id="A0AAV2TV33"/>
<evidence type="ECO:0000256" key="5">
    <source>
        <dbReference type="ARBA" id="ARBA00020264"/>
    </source>
</evidence>
<comment type="subcellular location">
    <subcellularLocation>
        <location evidence="2">Cytoplasm</location>
    </subcellularLocation>
    <subcellularLocation>
        <location evidence="1">Nucleus</location>
    </subcellularLocation>
</comment>
<accession>A0AAV2TV33</accession>
<name>A0AAV2TV33_CALDB</name>
<dbReference type="Proteomes" id="UP001497525">
    <property type="component" value="Unassembled WGS sequence"/>
</dbReference>
<dbReference type="GO" id="GO:0000049">
    <property type="term" value="F:tRNA binding"/>
    <property type="evidence" value="ECO:0007669"/>
    <property type="project" value="TreeGrafter"/>
</dbReference>
<evidence type="ECO:0000256" key="2">
    <source>
        <dbReference type="ARBA" id="ARBA00004496"/>
    </source>
</evidence>
<comment type="caution">
    <text evidence="9">The sequence shown here is derived from an EMBL/GenBank/DDBJ whole genome shotgun (WGS) entry which is preliminary data.</text>
</comment>
<dbReference type="GO" id="GO:0002098">
    <property type="term" value="P:tRNA wobble uridine modification"/>
    <property type="evidence" value="ECO:0007669"/>
    <property type="project" value="InterPro"/>
</dbReference>
<sequence length="322" mass="36513">MTATIHKIHTGDLLTDKISSRFVCLLDKCAPGSLEAFWRCILVEHSHRRPCIVVTSGLYSYDYLINCSSLTLVNTDDFDSATELLDHISALASSKSAENRGQGIYIFVEFLSWLFLDCPSVCEFKFWSQRILNRLFHLSTQAYVQRLLLAFRPLSDLKESGPVAGTSELLKLLERCAISHICCGTPTYKDHLGDPVGMVVQPLELWHRRALQWEFVQSKENFSLSNKPAFTEHVLAHIDPATWTFMKFLPCSDQSREKETPEVRLPENSFAMNLSESEKMARDAVPLPYTPAANASNNFSISYQPDCFDDLDDEDPDDDLDM</sequence>
<comment type="similarity">
    <text evidence="4">Belongs to the ELP5 family.</text>
</comment>
<evidence type="ECO:0000256" key="6">
    <source>
        <dbReference type="ARBA" id="ARBA00022490"/>
    </source>
</evidence>
<evidence type="ECO:0000256" key="1">
    <source>
        <dbReference type="ARBA" id="ARBA00004123"/>
    </source>
</evidence>